<protein>
    <recommendedName>
        <fullName evidence="5">Acid sugar phosphatase</fullName>
        <ecNumber evidence="5">3.1.3.-</ecNumber>
    </recommendedName>
</protein>
<comment type="similarity">
    <text evidence="1 5">Belongs to the HAD-like hydrolase superfamily. NagD family.</text>
</comment>
<proteinExistence type="inferred from homology"/>
<feature type="active site" description="Proton donor" evidence="6">
    <location>
        <position position="12"/>
    </location>
</feature>
<dbReference type="Gene3D" id="3.40.50.1000">
    <property type="entry name" value="HAD superfamily/HAD-like"/>
    <property type="match status" value="2"/>
</dbReference>
<dbReference type="NCBIfam" id="TIGR01460">
    <property type="entry name" value="HAD-SF-IIA"/>
    <property type="match status" value="1"/>
</dbReference>
<dbReference type="SUPFAM" id="SSF56784">
    <property type="entry name" value="HAD-like"/>
    <property type="match status" value="1"/>
</dbReference>
<keyword evidence="4 5" id="KW-0460">Magnesium</keyword>
<accession>A0A850ETJ5</accession>
<dbReference type="Proteomes" id="UP000564806">
    <property type="component" value="Unassembled WGS sequence"/>
</dbReference>
<comment type="caution">
    <text evidence="9">The sequence shown here is derived from an EMBL/GenBank/DDBJ whole genome shotgun (WGS) entry which is preliminary data.</text>
</comment>
<dbReference type="InterPro" id="IPR006357">
    <property type="entry name" value="HAD-SF_hydro_IIA"/>
</dbReference>
<dbReference type="Pfam" id="PF13242">
    <property type="entry name" value="Hydrolase_like"/>
    <property type="match status" value="1"/>
</dbReference>
<comment type="function">
    <text evidence="5">Catalyzes the dephosphorylation of 2-6 carbon acid sugars in vitro.</text>
</comment>
<evidence type="ECO:0000256" key="5">
    <source>
        <dbReference type="PIRNR" id="PIRNR000915"/>
    </source>
</evidence>
<keyword evidence="10" id="KW-1185">Reference proteome</keyword>
<feature type="binding site" evidence="7">
    <location>
        <position position="181"/>
    </location>
    <ligand>
        <name>substrate</name>
    </ligand>
</feature>
<dbReference type="InterPro" id="IPR036412">
    <property type="entry name" value="HAD-like_sf"/>
</dbReference>
<dbReference type="EMBL" id="JABWCS010000216">
    <property type="protein sequence ID" value="NUU62817.1"/>
    <property type="molecule type" value="Genomic_DNA"/>
</dbReference>
<feature type="active site" description="Nucleophile" evidence="6">
    <location>
        <position position="10"/>
    </location>
</feature>
<evidence type="ECO:0000256" key="3">
    <source>
        <dbReference type="ARBA" id="ARBA00022801"/>
    </source>
</evidence>
<dbReference type="GO" id="GO:0005737">
    <property type="term" value="C:cytoplasm"/>
    <property type="evidence" value="ECO:0007669"/>
    <property type="project" value="TreeGrafter"/>
</dbReference>
<organism evidence="9 10">
    <name type="scientific">Paenibacillus agri</name>
    <dbReference type="NCBI Taxonomy" id="2744309"/>
    <lineage>
        <taxon>Bacteria</taxon>
        <taxon>Bacillati</taxon>
        <taxon>Bacillota</taxon>
        <taxon>Bacilli</taxon>
        <taxon>Bacillales</taxon>
        <taxon>Paenibacillaceae</taxon>
        <taxon>Paenibacillus</taxon>
    </lineage>
</organism>
<comment type="cofactor">
    <cofactor evidence="8">
        <name>Mg(2+)</name>
        <dbReference type="ChEBI" id="CHEBI:18420"/>
    </cofactor>
    <text evidence="8">Divalent metal ions. Mg(2+) is the most effective.</text>
</comment>
<evidence type="ECO:0000313" key="9">
    <source>
        <dbReference type="EMBL" id="NUU62817.1"/>
    </source>
</evidence>
<feature type="binding site" evidence="8">
    <location>
        <position position="206"/>
    </location>
    <ligand>
        <name>Mg(2+)</name>
        <dbReference type="ChEBI" id="CHEBI:18420"/>
    </ligand>
</feature>
<sequence length="262" mass="27286">MNKISGLLIDLDGTLYHGQTMIAGADTLIAGLRKANIPFLFVTNNSSRTAEDVAAHLRGMGIEAKADEVCTSSLAAARYIAEESPGASVAILGEKGLHQACEEAGLNIVTESPQYVVQGIDRSFTYDKLAQAQRWILGGARSVLTNPDLMLPGDGGIMPGAGTIGAAIEAATGVAPVVIGKPHSHLIAYATDRLGIEPGVAIMVGDNMRTDIAAGARAGCQTILVYTGLTNAENLEHYKEITGITPDVICADLTELQAFLGV</sequence>
<evidence type="ECO:0000256" key="8">
    <source>
        <dbReference type="PIRSR" id="PIRSR000915-3"/>
    </source>
</evidence>
<dbReference type="InterPro" id="IPR006354">
    <property type="entry name" value="HAD-SF_hydro_IIA_hyp1"/>
</dbReference>
<evidence type="ECO:0000256" key="7">
    <source>
        <dbReference type="PIRSR" id="PIRSR000915-2"/>
    </source>
</evidence>
<dbReference type="EC" id="3.1.3.-" evidence="5"/>
<dbReference type="RefSeq" id="WP_175373262.1">
    <property type="nucleotide sequence ID" value="NZ_JABWCS010000216.1"/>
</dbReference>
<keyword evidence="2 5" id="KW-0479">Metal-binding</keyword>
<evidence type="ECO:0000313" key="10">
    <source>
        <dbReference type="Proteomes" id="UP000564806"/>
    </source>
</evidence>
<dbReference type="AlphaFoldDB" id="A0A850ETJ5"/>
<dbReference type="PIRSF" id="PIRSF000915">
    <property type="entry name" value="PGP-type_phosphatase"/>
    <property type="match status" value="1"/>
</dbReference>
<keyword evidence="3 9" id="KW-0378">Hydrolase</keyword>
<dbReference type="InterPro" id="IPR023214">
    <property type="entry name" value="HAD_sf"/>
</dbReference>
<evidence type="ECO:0000256" key="6">
    <source>
        <dbReference type="PIRSR" id="PIRSR000915-1"/>
    </source>
</evidence>
<evidence type="ECO:0000256" key="2">
    <source>
        <dbReference type="ARBA" id="ARBA00022723"/>
    </source>
</evidence>
<feature type="binding site" evidence="8">
    <location>
        <position position="12"/>
    </location>
    <ligand>
        <name>Mg(2+)</name>
        <dbReference type="ChEBI" id="CHEBI:18420"/>
    </ligand>
</feature>
<feature type="binding site" evidence="8">
    <location>
        <position position="10"/>
    </location>
    <ligand>
        <name>Mg(2+)</name>
        <dbReference type="ChEBI" id="CHEBI:18420"/>
    </ligand>
</feature>
<dbReference type="GO" id="GO:0016791">
    <property type="term" value="F:phosphatase activity"/>
    <property type="evidence" value="ECO:0007669"/>
    <property type="project" value="TreeGrafter"/>
</dbReference>
<reference evidence="9" key="1">
    <citation type="submission" date="2020-06" db="EMBL/GenBank/DDBJ databases">
        <title>Paenibacillus sp. nov., isolated from soil.</title>
        <authorList>
            <person name="Seo Y.L."/>
        </authorList>
    </citation>
    <scope>NUCLEOTIDE SEQUENCE [LARGE SCALE GENOMIC DNA]</scope>
    <source>
        <strain evidence="9">JW14</strain>
    </source>
</reference>
<dbReference type="PANTHER" id="PTHR19288:SF46">
    <property type="entry name" value="HALOACID DEHALOGENASE-LIKE HYDROLASE DOMAIN-CONTAINING PROTEIN 2"/>
    <property type="match status" value="1"/>
</dbReference>
<evidence type="ECO:0000256" key="1">
    <source>
        <dbReference type="ARBA" id="ARBA00006696"/>
    </source>
</evidence>
<dbReference type="PANTHER" id="PTHR19288">
    <property type="entry name" value="4-NITROPHENYLPHOSPHATASE-RELATED"/>
    <property type="match status" value="1"/>
</dbReference>
<gene>
    <name evidence="9" type="ORF">HPT30_20940</name>
</gene>
<dbReference type="NCBIfam" id="TIGR01457">
    <property type="entry name" value="HAD-SF-IIA-hyp2"/>
    <property type="match status" value="1"/>
</dbReference>
<dbReference type="Pfam" id="PF13344">
    <property type="entry name" value="Hydrolase_6"/>
    <property type="match status" value="1"/>
</dbReference>
<evidence type="ECO:0000256" key="4">
    <source>
        <dbReference type="ARBA" id="ARBA00022842"/>
    </source>
</evidence>
<dbReference type="GO" id="GO:0046872">
    <property type="term" value="F:metal ion binding"/>
    <property type="evidence" value="ECO:0007669"/>
    <property type="project" value="UniProtKB-KW"/>
</dbReference>
<name>A0A850ETJ5_9BACL</name>